<dbReference type="EMBL" id="BQNB010020343">
    <property type="protein sequence ID" value="GJT94947.1"/>
    <property type="molecule type" value="Genomic_DNA"/>
</dbReference>
<evidence type="ECO:0000313" key="2">
    <source>
        <dbReference type="EMBL" id="GJT94947.1"/>
    </source>
</evidence>
<dbReference type="InterPro" id="IPR025452">
    <property type="entry name" value="DUF4218"/>
</dbReference>
<proteinExistence type="predicted"/>
<protein>
    <submittedName>
        <fullName evidence="2">Reverse transcriptase domain, ribonuclease H-like domain, aspartic peptidase domain protein</fullName>
    </submittedName>
</protein>
<reference evidence="2" key="2">
    <citation type="submission" date="2022-01" db="EMBL/GenBank/DDBJ databases">
        <authorList>
            <person name="Yamashiro T."/>
            <person name="Shiraishi A."/>
            <person name="Satake H."/>
            <person name="Nakayama K."/>
        </authorList>
    </citation>
    <scope>NUCLEOTIDE SEQUENCE</scope>
</reference>
<comment type="caution">
    <text evidence="2">The sequence shown here is derived from an EMBL/GenBank/DDBJ whole genome shotgun (WGS) entry which is preliminary data.</text>
</comment>
<dbReference type="PANTHER" id="PTHR48258">
    <property type="entry name" value="DUF4218 DOMAIN-CONTAINING PROTEIN-RELATED"/>
    <property type="match status" value="1"/>
</dbReference>
<name>A0ABQ5I5Y3_9ASTR</name>
<evidence type="ECO:0000313" key="3">
    <source>
        <dbReference type="Proteomes" id="UP001151760"/>
    </source>
</evidence>
<dbReference type="PANTHER" id="PTHR48258:SF14">
    <property type="entry name" value="OS02G0583300 PROTEIN"/>
    <property type="match status" value="1"/>
</dbReference>
<dbReference type="Pfam" id="PF13960">
    <property type="entry name" value="DUF4218"/>
    <property type="match status" value="1"/>
</dbReference>
<dbReference type="Proteomes" id="UP001151760">
    <property type="component" value="Unassembled WGS sequence"/>
</dbReference>
<sequence>MEDDMLKAQSKVVDILCNLELIYPPAFFDIMIHLVIHLPLEALEGGPIRPRWMFPFERFIKKLKGYVRNKAKPEGSITEGYVAEEALTFSSHYFWDVTMKFNRPGRNVDPPPPTCQFQIRQRHVDNDPGVSATSELFALACGPTPTLISVNSCVVNGVRFAMHSRNERRTTQNSGISLPEEDPDVIHFDNSSDFPLSTSLNDLDNATLHIDGQSTEVDAPSDIIDLDENDDIIDDEDALPHDLAYSDDEDLVNFDDDDGVDVVYSSEEEDLLETRKVSVTSKL</sequence>
<accession>A0ABQ5I5Y3</accession>
<reference evidence="2" key="1">
    <citation type="journal article" date="2022" name="Int. J. Mol. Sci.">
        <title>Draft Genome of Tanacetum Coccineum: Genomic Comparison of Closely Related Tanacetum-Family Plants.</title>
        <authorList>
            <person name="Yamashiro T."/>
            <person name="Shiraishi A."/>
            <person name="Nakayama K."/>
            <person name="Satake H."/>
        </authorList>
    </citation>
    <scope>NUCLEOTIDE SEQUENCE</scope>
</reference>
<keyword evidence="3" id="KW-1185">Reference proteome</keyword>
<feature type="domain" description="DUF4218" evidence="1">
    <location>
        <begin position="3"/>
        <end position="107"/>
    </location>
</feature>
<evidence type="ECO:0000259" key="1">
    <source>
        <dbReference type="Pfam" id="PF13960"/>
    </source>
</evidence>
<organism evidence="2 3">
    <name type="scientific">Tanacetum coccineum</name>
    <dbReference type="NCBI Taxonomy" id="301880"/>
    <lineage>
        <taxon>Eukaryota</taxon>
        <taxon>Viridiplantae</taxon>
        <taxon>Streptophyta</taxon>
        <taxon>Embryophyta</taxon>
        <taxon>Tracheophyta</taxon>
        <taxon>Spermatophyta</taxon>
        <taxon>Magnoliopsida</taxon>
        <taxon>eudicotyledons</taxon>
        <taxon>Gunneridae</taxon>
        <taxon>Pentapetalae</taxon>
        <taxon>asterids</taxon>
        <taxon>campanulids</taxon>
        <taxon>Asterales</taxon>
        <taxon>Asteraceae</taxon>
        <taxon>Asteroideae</taxon>
        <taxon>Anthemideae</taxon>
        <taxon>Anthemidinae</taxon>
        <taxon>Tanacetum</taxon>
    </lineage>
</organism>
<gene>
    <name evidence="2" type="ORF">Tco_1090465</name>
</gene>